<keyword evidence="1 2" id="KW-0812">Transmembrane</keyword>
<feature type="transmembrane region" description="Helical" evidence="1">
    <location>
        <begin position="34"/>
        <end position="53"/>
    </location>
</feature>
<comment type="caution">
    <text evidence="2">The sequence shown here is derived from an EMBL/GenBank/DDBJ whole genome shotgun (WGS) entry which is preliminary data.</text>
</comment>
<evidence type="ECO:0000313" key="3">
    <source>
        <dbReference type="Proteomes" id="UP000054729"/>
    </source>
</evidence>
<dbReference type="STRING" id="66969.Lwal_0632"/>
<dbReference type="EMBL" id="LNZB01000011">
    <property type="protein sequence ID" value="KTD82515.1"/>
    <property type="molecule type" value="Genomic_DNA"/>
</dbReference>
<feature type="transmembrane region" description="Helical" evidence="1">
    <location>
        <begin position="59"/>
        <end position="80"/>
    </location>
</feature>
<dbReference type="RefSeq" id="WP_058479467.1">
    <property type="nucleotide sequence ID" value="NZ_CAAAIQ010000027.1"/>
</dbReference>
<keyword evidence="1" id="KW-1133">Transmembrane helix</keyword>
<dbReference type="AlphaFoldDB" id="A0A0W1AMW3"/>
<keyword evidence="1" id="KW-0472">Membrane</keyword>
<proteinExistence type="predicted"/>
<dbReference type="PANTHER" id="PTHR34351:SF1">
    <property type="entry name" value="SLR1927 PROTEIN"/>
    <property type="match status" value="1"/>
</dbReference>
<accession>A0A0W1AMW3</accession>
<keyword evidence="3" id="KW-1185">Reference proteome</keyword>
<organism evidence="2 3">
    <name type="scientific">Legionella waltersii</name>
    <dbReference type="NCBI Taxonomy" id="66969"/>
    <lineage>
        <taxon>Bacteria</taxon>
        <taxon>Pseudomonadati</taxon>
        <taxon>Pseudomonadota</taxon>
        <taxon>Gammaproteobacteria</taxon>
        <taxon>Legionellales</taxon>
        <taxon>Legionellaceae</taxon>
        <taxon>Legionella</taxon>
    </lineage>
</organism>
<sequence length="317" mass="36658">MIKSITKRTRAIWDNWVSRRIPKKTPQVLGSHNIYILPSGFGWIYGLVVLSFFSGAINYQISTIFLMTFLLAVVALVSAWEAHANLKNLSFQLVSIEDSYQNTPAQLTILIKANRKIHFGLEFKLAQQDSTRLESIPQEGIQFVLPIMTSERGCFHLPRITVSSLYPFGIFKVWGYVQFDIQYYVYPQPINPGFWPPPMMNQDNKNSLSPGDNEFYDLRQVESPWEQPNLIAWKIAAKEQGWYVKQMDNAVGTQWQFSLKCLTNLDLEQQLQHLSYWLNEAETNQQQYSLQLNSSSRPLGRGPEHLQQCLRQLASYQ</sequence>
<protein>
    <submittedName>
        <fullName evidence="2">Transmembrane protein</fullName>
    </submittedName>
</protein>
<evidence type="ECO:0000313" key="2">
    <source>
        <dbReference type="EMBL" id="KTD82515.1"/>
    </source>
</evidence>
<dbReference type="PATRIC" id="fig|66969.6.peg.679"/>
<dbReference type="OrthoDB" id="5298497at2"/>
<dbReference type="Proteomes" id="UP000054729">
    <property type="component" value="Unassembled WGS sequence"/>
</dbReference>
<gene>
    <name evidence="2" type="ORF">Lwal_0632</name>
</gene>
<evidence type="ECO:0000256" key="1">
    <source>
        <dbReference type="SAM" id="Phobius"/>
    </source>
</evidence>
<name>A0A0W1AMW3_9GAMM</name>
<reference evidence="2 3" key="1">
    <citation type="submission" date="2015-11" db="EMBL/GenBank/DDBJ databases">
        <title>Genomic analysis of 38 Legionella species identifies large and diverse effector repertoires.</title>
        <authorList>
            <person name="Burstein D."/>
            <person name="Amaro F."/>
            <person name="Zusman T."/>
            <person name="Lifshitz Z."/>
            <person name="Cohen O."/>
            <person name="Gilbert J.A."/>
            <person name="Pupko T."/>
            <person name="Shuman H.A."/>
            <person name="Segal G."/>
        </authorList>
    </citation>
    <scope>NUCLEOTIDE SEQUENCE [LARGE SCALE GENOMIC DNA]</scope>
    <source>
        <strain evidence="2 3">ATCC 51914</strain>
    </source>
</reference>
<dbReference type="PANTHER" id="PTHR34351">
    <property type="entry name" value="SLR1927 PROTEIN-RELATED"/>
    <property type="match status" value="1"/>
</dbReference>